<protein>
    <submittedName>
        <fullName evidence="2">Uncharacterized protein</fullName>
    </submittedName>
</protein>
<dbReference type="Gene3D" id="2.10.70.10">
    <property type="entry name" value="Complement Module, domain 1"/>
    <property type="match status" value="1"/>
</dbReference>
<accession>A0ABP0GZ24</accession>
<keyword evidence="1" id="KW-0732">Signal</keyword>
<reference evidence="2 3" key="1">
    <citation type="submission" date="2024-02" db="EMBL/GenBank/DDBJ databases">
        <authorList>
            <person name="Daric V."/>
            <person name="Darras S."/>
        </authorList>
    </citation>
    <scope>NUCLEOTIDE SEQUENCE [LARGE SCALE GENOMIC DNA]</scope>
</reference>
<evidence type="ECO:0000256" key="1">
    <source>
        <dbReference type="SAM" id="SignalP"/>
    </source>
</evidence>
<feature type="signal peptide" evidence="1">
    <location>
        <begin position="1"/>
        <end position="24"/>
    </location>
</feature>
<evidence type="ECO:0000313" key="2">
    <source>
        <dbReference type="EMBL" id="CAK8696981.1"/>
    </source>
</evidence>
<feature type="chain" id="PRO_5046726798" evidence="1">
    <location>
        <begin position="25"/>
        <end position="427"/>
    </location>
</feature>
<proteinExistence type="predicted"/>
<name>A0ABP0GZ24_CLALP</name>
<comment type="caution">
    <text evidence="2">The sequence shown here is derived from an EMBL/GenBank/DDBJ whole genome shotgun (WGS) entry which is preliminary data.</text>
</comment>
<dbReference type="SUPFAM" id="SSF57603">
    <property type="entry name" value="FnI-like domain"/>
    <property type="match status" value="2"/>
</dbReference>
<dbReference type="Proteomes" id="UP001642483">
    <property type="component" value="Unassembled WGS sequence"/>
</dbReference>
<gene>
    <name evidence="2" type="ORF">CVLEPA_LOCUS30275</name>
</gene>
<dbReference type="EMBL" id="CAWYQH010000163">
    <property type="protein sequence ID" value="CAK8696981.1"/>
    <property type="molecule type" value="Genomic_DNA"/>
</dbReference>
<keyword evidence="3" id="KW-1185">Reference proteome</keyword>
<sequence length="427" mass="49703">MYSDVWSLLLALLLLTLQASSTRSQSKRQAIQCTFQERRYSPGDKWSFEVGSKTFDCTCSDLGTPNCEWRSTQRVQRRCYDRFLRRYHTESERWESRRAGRTYDCSCERNHSNRMQIVCSGENRCHHQNHSYRRGDQWKSSDITGLVMDCQCLGAEKVTCRASVTTEVPRPAVDAQWVNDHIVYGKQVLRPRIATLQACDTGTRVVSSGYTWNKTAEITADGHTMKRCECRDALIRCEPYLVSRNPEPHCLTVEGQVKYVGERWTRVHHTHSNIRYRCHCRGHGEKDCQDIGYCDEPSPPSNGAIVCVVAGRHGSMTQSHYCMPLCAQGYDFLNRQRYYRIWDVCGRVTNHRWSAGYADDPLLIAKCRRPDWPIRGRRMLYLPTEDCTSLSDQQIEKIKQDFIRLLYHNNLCRNKCQTKYFRCGARQ</sequence>
<evidence type="ECO:0000313" key="3">
    <source>
        <dbReference type="Proteomes" id="UP001642483"/>
    </source>
</evidence>
<organism evidence="2 3">
    <name type="scientific">Clavelina lepadiformis</name>
    <name type="common">Light-bulb sea squirt</name>
    <name type="synonym">Ascidia lepadiformis</name>
    <dbReference type="NCBI Taxonomy" id="159417"/>
    <lineage>
        <taxon>Eukaryota</taxon>
        <taxon>Metazoa</taxon>
        <taxon>Chordata</taxon>
        <taxon>Tunicata</taxon>
        <taxon>Ascidiacea</taxon>
        <taxon>Aplousobranchia</taxon>
        <taxon>Clavelinidae</taxon>
        <taxon>Clavelina</taxon>
    </lineage>
</organism>